<dbReference type="Proteomes" id="UP001196413">
    <property type="component" value="Unassembled WGS sequence"/>
</dbReference>
<dbReference type="Pfam" id="PF01400">
    <property type="entry name" value="Astacin"/>
    <property type="match status" value="1"/>
</dbReference>
<dbReference type="InterPro" id="IPR024079">
    <property type="entry name" value="MetalloPept_cat_dom_sf"/>
</dbReference>
<dbReference type="GO" id="GO:0004222">
    <property type="term" value="F:metalloendopeptidase activity"/>
    <property type="evidence" value="ECO:0007669"/>
    <property type="project" value="InterPro"/>
</dbReference>
<sequence>MANLAETQLSERIKRHLTTAKMAASSLIRQLLSYVYIVGLALARGRVINIFNGEKGDLAQYHRARRSITDGKFHNAIFNNSQNKWNLKDPNGYTVIPYVISGQYGVMHLMSVVKREGMYSCWKRTKTDREESQFDIIPSTKSTMYDIPYDYKSLMHYGKNEFAQPGKITMDLTFKLGIGLVRCMVMS</sequence>
<accession>A0AAD5N2K0</accession>
<feature type="domain" description="Peptidase M12A" evidence="1">
    <location>
        <begin position="104"/>
        <end position="170"/>
    </location>
</feature>
<dbReference type="EMBL" id="JAHQIW010003767">
    <property type="protein sequence ID" value="KAJ1360052.1"/>
    <property type="molecule type" value="Genomic_DNA"/>
</dbReference>
<evidence type="ECO:0000259" key="1">
    <source>
        <dbReference type="Pfam" id="PF01400"/>
    </source>
</evidence>
<organism evidence="2 3">
    <name type="scientific">Parelaphostrongylus tenuis</name>
    <name type="common">Meningeal worm</name>
    <dbReference type="NCBI Taxonomy" id="148309"/>
    <lineage>
        <taxon>Eukaryota</taxon>
        <taxon>Metazoa</taxon>
        <taxon>Ecdysozoa</taxon>
        <taxon>Nematoda</taxon>
        <taxon>Chromadorea</taxon>
        <taxon>Rhabditida</taxon>
        <taxon>Rhabditina</taxon>
        <taxon>Rhabditomorpha</taxon>
        <taxon>Strongyloidea</taxon>
        <taxon>Metastrongylidae</taxon>
        <taxon>Parelaphostrongylus</taxon>
    </lineage>
</organism>
<reference evidence="2" key="1">
    <citation type="submission" date="2021-06" db="EMBL/GenBank/DDBJ databases">
        <title>Parelaphostrongylus tenuis whole genome reference sequence.</title>
        <authorList>
            <person name="Garwood T.J."/>
            <person name="Larsen P.A."/>
            <person name="Fountain-Jones N.M."/>
            <person name="Garbe J.R."/>
            <person name="Macchietto M.G."/>
            <person name="Kania S.A."/>
            <person name="Gerhold R.W."/>
            <person name="Richards J.E."/>
            <person name="Wolf T.M."/>
        </authorList>
    </citation>
    <scope>NUCLEOTIDE SEQUENCE</scope>
    <source>
        <strain evidence="2">MNPRO001-30</strain>
        <tissue evidence="2">Meninges</tissue>
    </source>
</reference>
<dbReference type="InterPro" id="IPR001506">
    <property type="entry name" value="Peptidase_M12A"/>
</dbReference>
<comment type="caution">
    <text evidence="2">The sequence shown here is derived from an EMBL/GenBank/DDBJ whole genome shotgun (WGS) entry which is preliminary data.</text>
</comment>
<dbReference type="GO" id="GO:0006508">
    <property type="term" value="P:proteolysis"/>
    <property type="evidence" value="ECO:0007669"/>
    <property type="project" value="InterPro"/>
</dbReference>
<dbReference type="AlphaFoldDB" id="A0AAD5N2K0"/>
<evidence type="ECO:0000313" key="3">
    <source>
        <dbReference type="Proteomes" id="UP001196413"/>
    </source>
</evidence>
<evidence type="ECO:0000313" key="2">
    <source>
        <dbReference type="EMBL" id="KAJ1360052.1"/>
    </source>
</evidence>
<dbReference type="Gene3D" id="3.40.390.10">
    <property type="entry name" value="Collagenase (Catalytic Domain)"/>
    <property type="match status" value="1"/>
</dbReference>
<protein>
    <recommendedName>
        <fullName evidence="1">Peptidase M12A domain-containing protein</fullName>
    </recommendedName>
</protein>
<gene>
    <name evidence="2" type="ORF">KIN20_018932</name>
</gene>
<proteinExistence type="predicted"/>
<name>A0AAD5N2K0_PARTN</name>
<keyword evidence="3" id="KW-1185">Reference proteome</keyword>